<feature type="region of interest" description="Disordered" evidence="1">
    <location>
        <begin position="43"/>
        <end position="67"/>
    </location>
</feature>
<feature type="domain" description="DUF7719" evidence="3">
    <location>
        <begin position="151"/>
        <end position="219"/>
    </location>
</feature>
<dbReference type="EMBL" id="LGSR01000013">
    <property type="protein sequence ID" value="KOS20953.1"/>
    <property type="molecule type" value="Genomic_DNA"/>
</dbReference>
<organism evidence="4 5">
    <name type="scientific">Escovopsis weberi</name>
    <dbReference type="NCBI Taxonomy" id="150374"/>
    <lineage>
        <taxon>Eukaryota</taxon>
        <taxon>Fungi</taxon>
        <taxon>Dikarya</taxon>
        <taxon>Ascomycota</taxon>
        <taxon>Pezizomycotina</taxon>
        <taxon>Sordariomycetes</taxon>
        <taxon>Hypocreomycetidae</taxon>
        <taxon>Hypocreales</taxon>
        <taxon>Hypocreaceae</taxon>
        <taxon>Escovopsis</taxon>
    </lineage>
</organism>
<dbReference type="Proteomes" id="UP000053831">
    <property type="component" value="Unassembled WGS sequence"/>
</dbReference>
<evidence type="ECO:0000256" key="1">
    <source>
        <dbReference type="SAM" id="MobiDB-lite"/>
    </source>
</evidence>
<dbReference type="Pfam" id="PF24841">
    <property type="entry name" value="DUF7719"/>
    <property type="match status" value="1"/>
</dbReference>
<evidence type="ECO:0000313" key="4">
    <source>
        <dbReference type="EMBL" id="KOS20953.1"/>
    </source>
</evidence>
<feature type="transmembrane region" description="Helical" evidence="2">
    <location>
        <begin position="150"/>
        <end position="169"/>
    </location>
</feature>
<accession>A0A0N0RTS7</accession>
<reference evidence="4 5" key="1">
    <citation type="submission" date="2015-07" db="EMBL/GenBank/DDBJ databases">
        <title>The genome of the fungus Escovopsis weberi, a specialized disease agent of ant agriculture.</title>
        <authorList>
            <person name="de Man T.J."/>
            <person name="Stajich J.E."/>
            <person name="Kubicek C.P."/>
            <person name="Chenthamara K."/>
            <person name="Atanasova L."/>
            <person name="Druzhinina I.S."/>
            <person name="Birnbaum S."/>
            <person name="Barribeau S.M."/>
            <person name="Teiling C."/>
            <person name="Suen G."/>
            <person name="Currie C."/>
            <person name="Gerardo N.M."/>
        </authorList>
    </citation>
    <scope>NUCLEOTIDE SEQUENCE [LARGE SCALE GENOMIC DNA]</scope>
</reference>
<feature type="region of interest" description="Disordered" evidence="1">
    <location>
        <begin position="1"/>
        <end position="26"/>
    </location>
</feature>
<dbReference type="PANTHER" id="PTHR37846:SF1">
    <property type="entry name" value="DEACETYLASE-LIKE PROTEIN"/>
    <property type="match status" value="1"/>
</dbReference>
<feature type="compositionally biased region" description="Low complexity" evidence="1">
    <location>
        <begin position="50"/>
        <end position="59"/>
    </location>
</feature>
<gene>
    <name evidence="4" type="ORF">ESCO_004437</name>
</gene>
<feature type="transmembrane region" description="Helical" evidence="2">
    <location>
        <begin position="111"/>
        <end position="130"/>
    </location>
</feature>
<dbReference type="PANTHER" id="PTHR37846">
    <property type="entry name" value="YALI0B21296P"/>
    <property type="match status" value="1"/>
</dbReference>
<proteinExistence type="predicted"/>
<feature type="compositionally biased region" description="Basic and acidic residues" evidence="1">
    <location>
        <begin position="7"/>
        <end position="26"/>
    </location>
</feature>
<dbReference type="AlphaFoldDB" id="A0A0N0RTS7"/>
<keyword evidence="5" id="KW-1185">Reference proteome</keyword>
<dbReference type="STRING" id="150374.A0A0N0RTS7"/>
<sequence length="220" mass="24731">MVKTRKDRIAEKAVKLAHPDRSAPSEKTLLEIAHERNLFDQASARQAQLSPNSNSSSNSQARDPDDEPLLSPAAERFLEACLWTSTLAMLHFTFDVFVHNQYATRIEWPSIFVNTARSWIVFFIFFYPIHPHAANPSPIPLLPARLQRPARQALFFLASCAAGCALIYVSNAKGYMYNMRRAPTLACLWLWAVVELDLPWAVLSLAVAVAFLLGNGYEIK</sequence>
<evidence type="ECO:0000256" key="2">
    <source>
        <dbReference type="SAM" id="Phobius"/>
    </source>
</evidence>
<keyword evidence="2" id="KW-1133">Transmembrane helix</keyword>
<keyword evidence="2" id="KW-0812">Transmembrane</keyword>
<evidence type="ECO:0000259" key="3">
    <source>
        <dbReference type="Pfam" id="PF24841"/>
    </source>
</evidence>
<name>A0A0N0RTS7_ESCWE</name>
<dbReference type="OrthoDB" id="5597489at2759"/>
<feature type="transmembrane region" description="Helical" evidence="2">
    <location>
        <begin position="189"/>
        <end position="213"/>
    </location>
</feature>
<keyword evidence="2" id="KW-0472">Membrane</keyword>
<protein>
    <recommendedName>
        <fullName evidence="3">DUF7719 domain-containing protein</fullName>
    </recommendedName>
</protein>
<comment type="caution">
    <text evidence="4">The sequence shown here is derived from an EMBL/GenBank/DDBJ whole genome shotgun (WGS) entry which is preliminary data.</text>
</comment>
<dbReference type="InterPro" id="IPR056136">
    <property type="entry name" value="DUF7719"/>
</dbReference>
<evidence type="ECO:0000313" key="5">
    <source>
        <dbReference type="Proteomes" id="UP000053831"/>
    </source>
</evidence>